<dbReference type="NCBIfam" id="TIGR00761">
    <property type="entry name" value="argB"/>
    <property type="match status" value="1"/>
</dbReference>
<evidence type="ECO:0000256" key="7">
    <source>
        <dbReference type="ARBA" id="ARBA00029440"/>
    </source>
</evidence>
<keyword evidence="2" id="KW-0028">Amino-acid biosynthesis</keyword>
<keyword evidence="4" id="KW-0547">Nucleotide-binding</keyword>
<sequence length="257" mass="26309">MSDILVVKIGGSTLGAHDTTLEDVVALQRRDVWPVVVHGGGALISEWLKAHNVPTRFERGLRVTDARTLDVVVAVLAGLVNKRLVAVLTAGGGRAVGLSGADGGLFRAPLLDEKLGYVGEVAEVDTRPLLDLLDRGFVPVVAPIAVEWRGEAPSDQLLNVNADTAAGAVAVALAARWLVFLTDVPGIRGDDGETVTALSSARAGALTEAGVIEGGMIPKVEACLKASAAGCRSVIADGRKTGALAEAIEDGTGTVVG</sequence>
<evidence type="ECO:0000256" key="6">
    <source>
        <dbReference type="ARBA" id="ARBA00022840"/>
    </source>
</evidence>
<evidence type="ECO:0000256" key="5">
    <source>
        <dbReference type="ARBA" id="ARBA00022777"/>
    </source>
</evidence>
<feature type="domain" description="Aspartate/glutamate/uridylate kinase" evidence="8">
    <location>
        <begin position="4"/>
        <end position="236"/>
    </location>
</feature>
<comment type="pathway">
    <text evidence="7">Amino-acid biosynthesis.</text>
</comment>
<evidence type="ECO:0000256" key="4">
    <source>
        <dbReference type="ARBA" id="ARBA00022741"/>
    </source>
</evidence>
<dbReference type="GO" id="GO:0006526">
    <property type="term" value="P:L-arginine biosynthetic process"/>
    <property type="evidence" value="ECO:0007669"/>
    <property type="project" value="UniProtKB-KW"/>
</dbReference>
<dbReference type="HAMAP" id="MF_00082">
    <property type="entry name" value="ArgB"/>
    <property type="match status" value="1"/>
</dbReference>
<dbReference type="PANTHER" id="PTHR23342:SF0">
    <property type="entry name" value="N-ACETYLGLUTAMATE SYNTHASE, MITOCHONDRIAL"/>
    <property type="match status" value="1"/>
</dbReference>
<evidence type="ECO:0000313" key="9">
    <source>
        <dbReference type="EMBL" id="KKL12059.1"/>
    </source>
</evidence>
<evidence type="ECO:0000256" key="2">
    <source>
        <dbReference type="ARBA" id="ARBA00022605"/>
    </source>
</evidence>
<proteinExistence type="inferred from homology"/>
<keyword evidence="3" id="KW-0808">Transferase</keyword>
<dbReference type="CDD" id="cd04238">
    <property type="entry name" value="AAK_NAGK-like"/>
    <property type="match status" value="1"/>
</dbReference>
<name>A0A0F9AR50_9ZZZZ</name>
<dbReference type="PIRSF" id="PIRSF000728">
    <property type="entry name" value="NAGK"/>
    <property type="match status" value="1"/>
</dbReference>
<evidence type="ECO:0000256" key="1">
    <source>
        <dbReference type="ARBA" id="ARBA00022571"/>
    </source>
</evidence>
<keyword evidence="1" id="KW-0055">Arginine biosynthesis</keyword>
<dbReference type="Gene3D" id="3.40.1160.10">
    <property type="entry name" value="Acetylglutamate kinase-like"/>
    <property type="match status" value="1"/>
</dbReference>
<keyword evidence="5" id="KW-0418">Kinase</keyword>
<gene>
    <name evidence="9" type="ORF">LCGC14_2539560</name>
</gene>
<evidence type="ECO:0000259" key="8">
    <source>
        <dbReference type="Pfam" id="PF00696"/>
    </source>
</evidence>
<dbReference type="SUPFAM" id="SSF53633">
    <property type="entry name" value="Carbamate kinase-like"/>
    <property type="match status" value="1"/>
</dbReference>
<protein>
    <recommendedName>
        <fullName evidence="8">Aspartate/glutamate/uridylate kinase domain-containing protein</fullName>
    </recommendedName>
</protein>
<dbReference type="PANTHER" id="PTHR23342">
    <property type="entry name" value="N-ACETYLGLUTAMATE SYNTHASE"/>
    <property type="match status" value="1"/>
</dbReference>
<evidence type="ECO:0000256" key="3">
    <source>
        <dbReference type="ARBA" id="ARBA00022679"/>
    </source>
</evidence>
<dbReference type="Pfam" id="PF00696">
    <property type="entry name" value="AA_kinase"/>
    <property type="match status" value="1"/>
</dbReference>
<dbReference type="GO" id="GO:0005524">
    <property type="term" value="F:ATP binding"/>
    <property type="evidence" value="ECO:0007669"/>
    <property type="project" value="UniProtKB-KW"/>
</dbReference>
<reference evidence="9" key="1">
    <citation type="journal article" date="2015" name="Nature">
        <title>Complex archaea that bridge the gap between prokaryotes and eukaryotes.</title>
        <authorList>
            <person name="Spang A."/>
            <person name="Saw J.H."/>
            <person name="Jorgensen S.L."/>
            <person name="Zaremba-Niedzwiedzka K."/>
            <person name="Martijn J."/>
            <person name="Lind A.E."/>
            <person name="van Eijk R."/>
            <person name="Schleper C."/>
            <person name="Guy L."/>
            <person name="Ettema T.J."/>
        </authorList>
    </citation>
    <scope>NUCLEOTIDE SEQUENCE</scope>
</reference>
<dbReference type="GO" id="GO:0003991">
    <property type="term" value="F:acetylglutamate kinase activity"/>
    <property type="evidence" value="ECO:0007669"/>
    <property type="project" value="InterPro"/>
</dbReference>
<dbReference type="InterPro" id="IPR004662">
    <property type="entry name" value="AcgluKinase_fam"/>
</dbReference>
<dbReference type="InterPro" id="IPR001048">
    <property type="entry name" value="Asp/Glu/Uridylate_kinase"/>
</dbReference>
<accession>A0A0F9AR50</accession>
<comment type="caution">
    <text evidence="9">The sequence shown here is derived from an EMBL/GenBank/DDBJ whole genome shotgun (WGS) entry which is preliminary data.</text>
</comment>
<keyword evidence="6" id="KW-0067">ATP-binding</keyword>
<organism evidence="9">
    <name type="scientific">marine sediment metagenome</name>
    <dbReference type="NCBI Taxonomy" id="412755"/>
    <lineage>
        <taxon>unclassified sequences</taxon>
        <taxon>metagenomes</taxon>
        <taxon>ecological metagenomes</taxon>
    </lineage>
</organism>
<dbReference type="InterPro" id="IPR036393">
    <property type="entry name" value="AceGlu_kinase-like_sf"/>
</dbReference>
<dbReference type="GO" id="GO:0005737">
    <property type="term" value="C:cytoplasm"/>
    <property type="evidence" value="ECO:0007669"/>
    <property type="project" value="InterPro"/>
</dbReference>
<dbReference type="EMBL" id="LAZR01041411">
    <property type="protein sequence ID" value="KKL12059.1"/>
    <property type="molecule type" value="Genomic_DNA"/>
</dbReference>
<dbReference type="AlphaFoldDB" id="A0A0F9AR50"/>
<dbReference type="InterPro" id="IPR037528">
    <property type="entry name" value="ArgB"/>
</dbReference>